<accession>A0AAX3NDY7</accession>
<dbReference type="Proteomes" id="UP001217324">
    <property type="component" value="Chromosome"/>
</dbReference>
<dbReference type="EMBL" id="CP118627">
    <property type="protein sequence ID" value="WEA14892.1"/>
    <property type="molecule type" value="Genomic_DNA"/>
</dbReference>
<reference evidence="1" key="1">
    <citation type="submission" date="2023-02" db="EMBL/GenBank/DDBJ databases">
        <title>Comparative genomics and fermentation flavor characterization of five lactic acid bacteria reveal flavor biosynthesis metabolic pathways in fermented muskmelon puree.</title>
        <authorList>
            <person name="Yuan L."/>
            <person name="Li M."/>
            <person name="Xu X."/>
            <person name="Lao F."/>
            <person name="Wu J."/>
        </authorList>
    </citation>
    <scope>NUCLEOTIDE SEQUENCE</scope>
    <source>
        <strain evidence="1">Pa-2</strain>
    </source>
</reference>
<dbReference type="AlphaFoldDB" id="A0AAX3NDY7"/>
<evidence type="ECO:0000313" key="1">
    <source>
        <dbReference type="EMBL" id="WEA14892.1"/>
    </source>
</evidence>
<gene>
    <name evidence="1" type="ORF">PWF74_05125</name>
</gene>
<proteinExistence type="predicted"/>
<name>A0AAX3NDY7_9LACT</name>
<dbReference type="RefSeq" id="WP_195212845.1">
    <property type="nucleotide sequence ID" value="NZ_CP118627.1"/>
</dbReference>
<organism evidence="1 2">
    <name type="scientific">Lactococcus garvieae</name>
    <dbReference type="NCBI Taxonomy" id="1363"/>
    <lineage>
        <taxon>Bacteria</taxon>
        <taxon>Bacillati</taxon>
        <taxon>Bacillota</taxon>
        <taxon>Bacilli</taxon>
        <taxon>Lactobacillales</taxon>
        <taxon>Streptococcaceae</taxon>
        <taxon>Lactococcus</taxon>
    </lineage>
</organism>
<sequence length="103" mass="12091">MITHGNKAKKLKICRKSKVLLVKDKKQLPTKNKINKLEELFTSEYEEIIAKRNERKNQIFKNTKGGLNLVLKNIEDDNLINALNEQEAQLENKYSLLKIYYTI</sequence>
<protein>
    <submittedName>
        <fullName evidence="1">Uncharacterized protein</fullName>
    </submittedName>
</protein>
<evidence type="ECO:0000313" key="2">
    <source>
        <dbReference type="Proteomes" id="UP001217324"/>
    </source>
</evidence>